<dbReference type="PANTHER" id="PTHR32305">
    <property type="match status" value="1"/>
</dbReference>
<dbReference type="Proteomes" id="UP001235269">
    <property type="component" value="Unassembled WGS sequence"/>
</dbReference>
<dbReference type="InterPro" id="IPR022385">
    <property type="entry name" value="Rhs_assc_core"/>
</dbReference>
<evidence type="ECO:0000313" key="5">
    <source>
        <dbReference type="EMBL" id="MDQ0458441.1"/>
    </source>
</evidence>
<dbReference type="InterPro" id="IPR056823">
    <property type="entry name" value="TEN-like_YD-shell"/>
</dbReference>
<dbReference type="InterPro" id="IPR001826">
    <property type="entry name" value="RHS"/>
</dbReference>
<dbReference type="NCBIfam" id="TIGR01643">
    <property type="entry name" value="YD_repeat_2x"/>
    <property type="match status" value="7"/>
</dbReference>
<evidence type="ECO:0000256" key="1">
    <source>
        <dbReference type="ARBA" id="ARBA00022737"/>
    </source>
</evidence>
<evidence type="ECO:0000259" key="2">
    <source>
        <dbReference type="Pfam" id="PF03527"/>
    </source>
</evidence>
<evidence type="ECO:0000313" key="6">
    <source>
        <dbReference type="Proteomes" id="UP001235269"/>
    </source>
</evidence>
<dbReference type="PANTHER" id="PTHR32305:SF15">
    <property type="entry name" value="PROTEIN RHSA-RELATED"/>
    <property type="match status" value="1"/>
</dbReference>
<dbReference type="SUPFAM" id="SSF69304">
    <property type="entry name" value="Tricorn protease N-terminal domain"/>
    <property type="match status" value="1"/>
</dbReference>
<dbReference type="EMBL" id="JAUSWH010000034">
    <property type="protein sequence ID" value="MDQ0458441.1"/>
    <property type="molecule type" value="Genomic_DNA"/>
</dbReference>
<dbReference type="InterPro" id="IPR006530">
    <property type="entry name" value="YD"/>
</dbReference>
<dbReference type="Pfam" id="PF21527">
    <property type="entry name" value="Stv"/>
    <property type="match status" value="1"/>
</dbReference>
<proteinExistence type="predicted"/>
<name>A0ABU0IJT7_9HYPH</name>
<dbReference type="Pfam" id="PF25023">
    <property type="entry name" value="TEN_YD-shell"/>
    <property type="match status" value="1"/>
</dbReference>
<dbReference type="RefSeq" id="WP_307160514.1">
    <property type="nucleotide sequence ID" value="NZ_JAUSWH010000034.1"/>
</dbReference>
<reference evidence="5 6" key="1">
    <citation type="submission" date="2023-07" db="EMBL/GenBank/DDBJ databases">
        <title>Genomic Encyclopedia of Type Strains, Phase IV (KMG-IV): sequencing the most valuable type-strain genomes for metagenomic binning, comparative biology and taxonomic classification.</title>
        <authorList>
            <person name="Goeker M."/>
        </authorList>
    </citation>
    <scope>NUCLEOTIDE SEQUENCE [LARGE SCALE GENOMIC DNA]</scope>
    <source>
        <strain evidence="5 6">DSM 100301</strain>
    </source>
</reference>
<evidence type="ECO:0000259" key="4">
    <source>
        <dbReference type="Pfam" id="PF25023"/>
    </source>
</evidence>
<accession>A0ABU0IJT7</accession>
<feature type="domain" description="Putative adhesin Stv" evidence="3">
    <location>
        <begin position="1414"/>
        <end position="1530"/>
    </location>
</feature>
<dbReference type="InterPro" id="IPR050708">
    <property type="entry name" value="T6SS_VgrG/RHS"/>
</dbReference>
<dbReference type="NCBIfam" id="TIGR03696">
    <property type="entry name" value="Rhs_assc_core"/>
    <property type="match status" value="1"/>
</dbReference>
<dbReference type="InterPro" id="IPR049002">
    <property type="entry name" value="Stv"/>
</dbReference>
<dbReference type="Gene3D" id="2.180.10.10">
    <property type="entry name" value="RHS repeat-associated core"/>
    <property type="match status" value="3"/>
</dbReference>
<protein>
    <submittedName>
        <fullName evidence="5">RHS repeat-associated protein</fullName>
    </submittedName>
</protein>
<dbReference type="InterPro" id="IPR031325">
    <property type="entry name" value="RHS_repeat"/>
</dbReference>
<feature type="domain" description="Teneurin-like YD-shell" evidence="4">
    <location>
        <begin position="732"/>
        <end position="849"/>
    </location>
</feature>
<feature type="domain" description="RHS protein conserved region" evidence="2">
    <location>
        <begin position="1279"/>
        <end position="1310"/>
    </location>
</feature>
<dbReference type="Pfam" id="PF03527">
    <property type="entry name" value="RHS"/>
    <property type="match status" value="1"/>
</dbReference>
<dbReference type="Pfam" id="PF05593">
    <property type="entry name" value="RHS_repeat"/>
    <property type="match status" value="3"/>
</dbReference>
<sequence>MPDDTKTIYDQLAPDYVDKYGIKTIERIIPHTNKSAYQDNGKACVVTGATSAEDEDHKKLRQEILARLYEQKRQLESETDQEYSDRTEGIAKALAGPEYIDMGNTISRQDNLNMVNSDIQKYENGYPVYTLKDNFKNIVTAPVRLFDGAVGLAKGVGNTLLDLAKGSAAGELMQSNDPELQKEGERLAKEAGDNLANRGKSAAHAIIFALPNMAKQASDGNWGEPLGDAAVGYGAGKALELGAGALKGAAPAARGAEDAAASGSTIVGEPVSVTNGEYLETWRDFLIPGTLGFDGARYMGLKLALPARYASPLGPCQISMFDEVFSNPARGKLLFHNADGKAIAFDRPFNFLPSINAAYPNLELKAPWLRQLELKDRGIVKHFRQYDDDVYRLEKIEDLNGNSLIFHRSDAGWLEKVEGPDGLSLTCDNDAQGQRLRITLIGTDGSELELARYSYDAKGRMVEAACAFGMSVHYAWERDRDLLVSWNNLTRQSETHFTYDDEGRVVRTRTNGIWNNDRFDYREGETRYLPGDVEAEAQTFRYDENENVTAEIDALGGVVAHSYDRHGFRISTKNQNGHESRTRYDVHGNVKELTDPEGRSTVYGWGDNGELLIAIDGAGHKRIYKHDDHGNVISEKDAEGHETRLVRDARGRVVETHFPNGAIERRTWDEHNRLVAITDAKGNTSRFVHDAFGRLVKTIGPTGAVTKHVYRAGAGGFDTVSAVIRPDGVQVTRSFDGAGQLATVSDGEGRMWHYRYGAFGVLQAIVDPKGGELKLATDNEGRVISVTNAVGRVYSFERDAAGRVVVEEDFDGRVWRYTRDAAGQIIETTKPDGAKLHYAYDKSGLIKRIETFTAKGEPEDVTRFWYDARGLLISAENAAAFVEFERDRNGRIIGETLNGKRIKSKRDAMGNRILREITGAGGTLTQYIRDPLGAIEQMVAGDTEISFKRDVLGRETERRMGGFHLLQKFDAAGQLTAQAAGPAVAGGLDVSRLGWNIPGGGGDRSARAKPGHVHRIYEYDRAFAPVSIDDGLWGKRQFTYDDNGQLTDSEAAFGSERFQYDEARNLAGASSSVTIADQPTPYGRAFDETFGSTVPAPQPNGWQRSAGGVVQIARGPKGEKIHLTHDDCGRLIERRIERDGFRPQRWRYRWDVHDRLVAVTSLDGEEWLFRYDPFGRRVSKVRRFAEKDRRKAALRWPNLVSGDGVPRPARSGSDARERDHDLPEVGTAYLWDGDHMVAEAPLALDGHIAWDQATHWHFEEGSHRLLAKQLPSGEMLAIVSDHLGTPKEMFDAQGTLLWAADHHVWGAIRTARTFGPLAALPKHNRPPEELHCPWRFPGQYEDTETGLCYNRYRHYDPLTGQYASPDPIGLAGGDRPQGYVFNPLSWIDPSGLRSGPSGHALAGSVDEGGSGRAFTGHGAYFPSQGTMIVPEGTPITVWARHGQSISDYAGKLIEKGEYDKVMQLMNANHPAANGLAPRTYLPGTEMPNYTLYPPDQNINLMSNSTSVASPTPLSNLVTPNMGCMDWAVCANVFPGR</sequence>
<evidence type="ECO:0000259" key="3">
    <source>
        <dbReference type="Pfam" id="PF21527"/>
    </source>
</evidence>
<keyword evidence="1" id="KW-0677">Repeat</keyword>
<comment type="caution">
    <text evidence="5">The sequence shown here is derived from an EMBL/GenBank/DDBJ whole genome shotgun (WGS) entry which is preliminary data.</text>
</comment>
<gene>
    <name evidence="5" type="ORF">QO005_004804</name>
</gene>
<keyword evidence="6" id="KW-1185">Reference proteome</keyword>
<organism evidence="5 6">
    <name type="scientific">Rhizobium paknamense</name>
    <dbReference type="NCBI Taxonomy" id="1206817"/>
    <lineage>
        <taxon>Bacteria</taxon>
        <taxon>Pseudomonadati</taxon>
        <taxon>Pseudomonadota</taxon>
        <taxon>Alphaproteobacteria</taxon>
        <taxon>Hyphomicrobiales</taxon>
        <taxon>Rhizobiaceae</taxon>
        <taxon>Rhizobium/Agrobacterium group</taxon>
        <taxon>Rhizobium</taxon>
    </lineage>
</organism>